<sequence>MSPTQIDGLPAHVLLVHFIVVMVPLTALAAVVCAVQPRFARRIGLVLPLLGLATLVMVPVTTHAGEWLEARVGDDPLVHQHTELGDGLLPWAFGLFAATLAVWWTGRRFGQPTERGHVASDGPSPAGARRAAPAIVRAGVLALAVAVSAGSVVDVYRIGESGAKAAWHDAYDKSASAQHG</sequence>
<evidence type="ECO:0000313" key="4">
    <source>
        <dbReference type="Proteomes" id="UP000181951"/>
    </source>
</evidence>
<dbReference type="RefSeq" id="WP_069466057.1">
    <property type="nucleotide sequence ID" value="NZ_FODD01000043.1"/>
</dbReference>
<feature type="transmembrane region" description="Helical" evidence="1">
    <location>
        <begin position="45"/>
        <end position="68"/>
    </location>
</feature>
<reference evidence="3 4" key="1">
    <citation type="submission" date="2016-10" db="EMBL/GenBank/DDBJ databases">
        <authorList>
            <person name="de Groot N.N."/>
        </authorList>
    </citation>
    <scope>NUCLEOTIDE SEQUENCE [LARGE SCALE GENOMIC DNA]</scope>
    <source>
        <strain evidence="3 4">CGMCC 4.2026</strain>
    </source>
</reference>
<evidence type="ECO:0000313" key="3">
    <source>
        <dbReference type="EMBL" id="SEO78759.1"/>
    </source>
</evidence>
<keyword evidence="1" id="KW-0812">Transmembrane</keyword>
<keyword evidence="1" id="KW-0472">Membrane</keyword>
<dbReference type="InterPro" id="IPR019251">
    <property type="entry name" value="DUF2231_TM"/>
</dbReference>
<feature type="transmembrane region" description="Helical" evidence="1">
    <location>
        <begin position="12"/>
        <end position="33"/>
    </location>
</feature>
<dbReference type="Proteomes" id="UP000181951">
    <property type="component" value="Unassembled WGS sequence"/>
</dbReference>
<feature type="domain" description="DUF2231" evidence="2">
    <location>
        <begin position="8"/>
        <end position="170"/>
    </location>
</feature>
<dbReference type="EMBL" id="FODD01000043">
    <property type="protein sequence ID" value="SEO78759.1"/>
    <property type="molecule type" value="Genomic_DNA"/>
</dbReference>
<feature type="transmembrane region" description="Helical" evidence="1">
    <location>
        <begin position="88"/>
        <end position="106"/>
    </location>
</feature>
<dbReference type="OrthoDB" id="4864772at2"/>
<keyword evidence="1" id="KW-1133">Transmembrane helix</keyword>
<name>A0A1H8SIC4_9ACTN</name>
<dbReference type="STRING" id="310780.SAMN05216267_10439"/>
<dbReference type="Pfam" id="PF09990">
    <property type="entry name" value="DUF2231"/>
    <property type="match status" value="1"/>
</dbReference>
<keyword evidence="4" id="KW-1185">Reference proteome</keyword>
<organism evidence="3 4">
    <name type="scientific">Actinacidiphila rubida</name>
    <dbReference type="NCBI Taxonomy" id="310780"/>
    <lineage>
        <taxon>Bacteria</taxon>
        <taxon>Bacillati</taxon>
        <taxon>Actinomycetota</taxon>
        <taxon>Actinomycetes</taxon>
        <taxon>Kitasatosporales</taxon>
        <taxon>Streptomycetaceae</taxon>
        <taxon>Actinacidiphila</taxon>
    </lineage>
</organism>
<gene>
    <name evidence="3" type="ORF">SAMN05216267_10439</name>
</gene>
<proteinExistence type="predicted"/>
<evidence type="ECO:0000259" key="2">
    <source>
        <dbReference type="Pfam" id="PF09990"/>
    </source>
</evidence>
<evidence type="ECO:0000256" key="1">
    <source>
        <dbReference type="SAM" id="Phobius"/>
    </source>
</evidence>
<protein>
    <recommendedName>
        <fullName evidence="2">DUF2231 domain-containing protein</fullName>
    </recommendedName>
</protein>
<accession>A0A1H8SIC4</accession>
<dbReference type="AlphaFoldDB" id="A0A1H8SIC4"/>